<feature type="transmembrane region" description="Helical" evidence="13">
    <location>
        <begin position="467"/>
        <end position="486"/>
    </location>
</feature>
<dbReference type="Gene3D" id="1.10.287.770">
    <property type="entry name" value="YojJ-like"/>
    <property type="match status" value="1"/>
</dbReference>
<dbReference type="EMBL" id="BMAV01013397">
    <property type="protein sequence ID" value="GFY61054.1"/>
    <property type="molecule type" value="Genomic_DNA"/>
</dbReference>
<evidence type="ECO:0000256" key="13">
    <source>
        <dbReference type="SAM" id="Phobius"/>
    </source>
</evidence>
<gene>
    <name evidence="14" type="primary">asic1c</name>
    <name evidence="14" type="ORF">TNIN_148721</name>
</gene>
<dbReference type="Proteomes" id="UP000886998">
    <property type="component" value="Unassembled WGS sequence"/>
</dbReference>
<dbReference type="PRINTS" id="PR01078">
    <property type="entry name" value="AMINACHANNEL"/>
</dbReference>
<keyword evidence="9 13" id="KW-0472">Membrane</keyword>
<dbReference type="GO" id="GO:0015280">
    <property type="term" value="F:ligand-gated sodium channel activity"/>
    <property type="evidence" value="ECO:0007669"/>
    <property type="project" value="TreeGrafter"/>
</dbReference>
<evidence type="ECO:0000256" key="7">
    <source>
        <dbReference type="ARBA" id="ARBA00023053"/>
    </source>
</evidence>
<evidence type="ECO:0000256" key="8">
    <source>
        <dbReference type="ARBA" id="ARBA00023065"/>
    </source>
</evidence>
<accession>A0A8X7CDL7</accession>
<dbReference type="InterPro" id="IPR001873">
    <property type="entry name" value="ENaC"/>
</dbReference>
<protein>
    <submittedName>
        <fullName evidence="14">Acid-sensing ion channel 1C</fullName>
    </submittedName>
</protein>
<name>A0A8X7CDL7_9ARAC</name>
<evidence type="ECO:0000256" key="10">
    <source>
        <dbReference type="ARBA" id="ARBA00023201"/>
    </source>
</evidence>
<reference evidence="14" key="1">
    <citation type="submission" date="2020-08" db="EMBL/GenBank/DDBJ databases">
        <title>Multicomponent nature underlies the extraordinary mechanical properties of spider dragline silk.</title>
        <authorList>
            <person name="Kono N."/>
            <person name="Nakamura H."/>
            <person name="Mori M."/>
            <person name="Yoshida Y."/>
            <person name="Ohtoshi R."/>
            <person name="Malay A.D."/>
            <person name="Moran D.A.P."/>
            <person name="Tomita M."/>
            <person name="Numata K."/>
            <person name="Arakawa K."/>
        </authorList>
    </citation>
    <scope>NUCLEOTIDE SEQUENCE</scope>
</reference>
<comment type="subcellular location">
    <subcellularLocation>
        <location evidence="1">Membrane</location>
        <topology evidence="1">Multi-pass membrane protein</topology>
    </subcellularLocation>
</comment>
<evidence type="ECO:0000256" key="4">
    <source>
        <dbReference type="ARBA" id="ARBA00022461"/>
    </source>
</evidence>
<evidence type="ECO:0000256" key="11">
    <source>
        <dbReference type="ARBA" id="ARBA00023303"/>
    </source>
</evidence>
<evidence type="ECO:0000256" key="2">
    <source>
        <dbReference type="ARBA" id="ARBA00007193"/>
    </source>
</evidence>
<evidence type="ECO:0000256" key="3">
    <source>
        <dbReference type="ARBA" id="ARBA00022448"/>
    </source>
</evidence>
<evidence type="ECO:0000313" key="14">
    <source>
        <dbReference type="EMBL" id="GFY61054.1"/>
    </source>
</evidence>
<evidence type="ECO:0000256" key="12">
    <source>
        <dbReference type="RuleBase" id="RU000679"/>
    </source>
</evidence>
<feature type="transmembrane region" description="Helical" evidence="13">
    <location>
        <begin position="73"/>
        <end position="90"/>
    </location>
</feature>
<keyword evidence="3 12" id="KW-0813">Transport</keyword>
<keyword evidence="10 12" id="KW-0739">Sodium transport</keyword>
<keyword evidence="11 12" id="KW-0407">Ion channel</keyword>
<organism evidence="14 15">
    <name type="scientific">Trichonephila inaurata madagascariensis</name>
    <dbReference type="NCBI Taxonomy" id="2747483"/>
    <lineage>
        <taxon>Eukaryota</taxon>
        <taxon>Metazoa</taxon>
        <taxon>Ecdysozoa</taxon>
        <taxon>Arthropoda</taxon>
        <taxon>Chelicerata</taxon>
        <taxon>Arachnida</taxon>
        <taxon>Araneae</taxon>
        <taxon>Araneomorphae</taxon>
        <taxon>Entelegynae</taxon>
        <taxon>Araneoidea</taxon>
        <taxon>Nephilidae</taxon>
        <taxon>Trichonephila</taxon>
        <taxon>Trichonephila inaurata</taxon>
    </lineage>
</organism>
<evidence type="ECO:0000256" key="6">
    <source>
        <dbReference type="ARBA" id="ARBA00022989"/>
    </source>
</evidence>
<keyword evidence="8 12" id="KW-0406">Ion transport</keyword>
<sequence length="495" mass="57183">MENSVMTDCNKPDNKISKHVHFQLSDESEVDQSYHESVKDDEIHAPLFDEILKNSAIFIISKIGRAQSKFHKLLWLLILVLSLSACGFQINRFLHLYFQYPVLLNLEVERKMHLDFPAVTICNVNGIKRQNEEYVSRKVSSESYKVISKELTFSVTIDKNFTNMNNNSGEMTQESDNFLNYNDSIKDYLKEDNRQSKIFIMNCFFNGEYCYENSFYQTSSPNYGDCFTFNKVTNVEEKPLLVSKSGLYSGLEILLDAENGKYSFSSGTIGFRIVIHDPSENPDPEERGFSISPGFETSASMRQTLIHRLPPPYKDQCAYYNVGERSNQTNQNDCQRLCFQKRTREICGCKDSNLDTEENLLKCNQKNSSQLRCLDDILEFIPFRTTLCDCPLPCISKSYNEVLSQGVLSINNLQESESSIYPFQDKVEFQKRYAKLKVFYSTLETTVFMQKPMFEDSEIFSHLGGELGLWLGLSLVALFELIWNLMRVIKFVIRS</sequence>
<keyword evidence="7" id="KW-0915">Sodium</keyword>
<keyword evidence="5 12" id="KW-0812">Transmembrane</keyword>
<keyword evidence="15" id="KW-1185">Reference proteome</keyword>
<dbReference type="AlphaFoldDB" id="A0A8X7CDL7"/>
<keyword evidence="4 12" id="KW-0894">Sodium channel</keyword>
<dbReference type="PANTHER" id="PTHR11690:SF248">
    <property type="entry name" value="PICKPOCKET 17, ISOFORM A"/>
    <property type="match status" value="1"/>
</dbReference>
<dbReference type="Gene3D" id="2.60.470.10">
    <property type="entry name" value="Acid-sensing ion channels like domains"/>
    <property type="match status" value="1"/>
</dbReference>
<comment type="caution">
    <text evidence="14">The sequence shown here is derived from an EMBL/GenBank/DDBJ whole genome shotgun (WGS) entry which is preliminary data.</text>
</comment>
<dbReference type="OrthoDB" id="6425211at2759"/>
<evidence type="ECO:0000313" key="15">
    <source>
        <dbReference type="Proteomes" id="UP000886998"/>
    </source>
</evidence>
<dbReference type="GO" id="GO:0005886">
    <property type="term" value="C:plasma membrane"/>
    <property type="evidence" value="ECO:0007669"/>
    <property type="project" value="TreeGrafter"/>
</dbReference>
<dbReference type="PANTHER" id="PTHR11690">
    <property type="entry name" value="AMILORIDE-SENSITIVE SODIUM CHANNEL-RELATED"/>
    <property type="match status" value="1"/>
</dbReference>
<proteinExistence type="inferred from homology"/>
<evidence type="ECO:0000256" key="1">
    <source>
        <dbReference type="ARBA" id="ARBA00004141"/>
    </source>
</evidence>
<evidence type="ECO:0000256" key="5">
    <source>
        <dbReference type="ARBA" id="ARBA00022692"/>
    </source>
</evidence>
<keyword evidence="6 13" id="KW-1133">Transmembrane helix</keyword>
<comment type="similarity">
    <text evidence="2 12">Belongs to the amiloride-sensitive sodium channel (TC 1.A.6) family.</text>
</comment>
<evidence type="ECO:0000256" key="9">
    <source>
        <dbReference type="ARBA" id="ARBA00023136"/>
    </source>
</evidence>
<dbReference type="Pfam" id="PF00858">
    <property type="entry name" value="ASC"/>
    <property type="match status" value="1"/>
</dbReference>